<organism evidence="2 3">
    <name type="scientific">Streptomyces laurentii</name>
    <dbReference type="NCBI Taxonomy" id="39478"/>
    <lineage>
        <taxon>Bacteria</taxon>
        <taxon>Bacillati</taxon>
        <taxon>Actinomycetota</taxon>
        <taxon>Actinomycetes</taxon>
        <taxon>Kitasatosporales</taxon>
        <taxon>Streptomycetaceae</taxon>
        <taxon>Streptomyces</taxon>
    </lineage>
</organism>
<gene>
    <name evidence="2" type="ORF">SLA_7191</name>
</gene>
<evidence type="ECO:0000313" key="3">
    <source>
        <dbReference type="Proteomes" id="UP000217676"/>
    </source>
</evidence>
<proteinExistence type="predicted"/>
<name>A0A160P7V6_STRLU</name>
<sequence length="139" mass="15607">MLGRRKAKNNVEGLGPAGVPWLDYPQWPREQQPEPGPDEQQLVVDDFLPEDLRLDLDRNRFMVWASPLIVEGEVRTCTKCGSYRDFAILATQGRIWLRCPAGHTTLDPALDIAWYNRHSGPADATFGSLEEGLRGYGLA</sequence>
<evidence type="ECO:0000313" key="2">
    <source>
        <dbReference type="EMBL" id="BAU88057.1"/>
    </source>
</evidence>
<protein>
    <submittedName>
        <fullName evidence="2">Uncharacterized protein</fullName>
    </submittedName>
</protein>
<feature type="region of interest" description="Disordered" evidence="1">
    <location>
        <begin position="1"/>
        <end position="40"/>
    </location>
</feature>
<keyword evidence="3" id="KW-1185">Reference proteome</keyword>
<evidence type="ECO:0000256" key="1">
    <source>
        <dbReference type="SAM" id="MobiDB-lite"/>
    </source>
</evidence>
<dbReference type="EMBL" id="AP017424">
    <property type="protein sequence ID" value="BAU88057.1"/>
    <property type="molecule type" value="Genomic_DNA"/>
</dbReference>
<dbReference type="AlphaFoldDB" id="A0A160P7V6"/>
<dbReference type="KEGG" id="slau:SLA_7191"/>
<reference evidence="2 3" key="1">
    <citation type="journal article" date="2016" name="Genome Announc.">
        <title>Complete Genome Sequence of Thiostrepton-Producing Streptomyces laurentii ATCC 31255.</title>
        <authorList>
            <person name="Doi K."/>
            <person name="Fujino Y."/>
            <person name="Nagayoshi Y."/>
            <person name="Ohshima T."/>
            <person name="Ogata S."/>
        </authorList>
    </citation>
    <scope>NUCLEOTIDE SEQUENCE [LARGE SCALE GENOMIC DNA]</scope>
    <source>
        <strain evidence="2 3">ATCC 31255</strain>
    </source>
</reference>
<accession>A0A160P7V6</accession>
<dbReference type="Proteomes" id="UP000217676">
    <property type="component" value="Chromosome"/>
</dbReference>